<dbReference type="EMBL" id="JACIDW010000010">
    <property type="protein sequence ID" value="MBB3965434.1"/>
    <property type="molecule type" value="Genomic_DNA"/>
</dbReference>
<feature type="transmembrane region" description="Helical" evidence="1">
    <location>
        <begin position="84"/>
        <end position="103"/>
    </location>
</feature>
<dbReference type="Proteomes" id="UP000582090">
    <property type="component" value="Unassembled WGS sequence"/>
</dbReference>
<sequence>MNEDGAHFPPVDPLKTGLRGCCPRCGNGKLFNGLLTLKPRCAACGLDYAFADAGDGPAVFVILIVGFVVIGSVLWLEVNYSPPIWLHILLFAPLTIILSLLALRWCKGILIAMQCRHNAREGRLSRD</sequence>
<evidence type="ECO:0000313" key="3">
    <source>
        <dbReference type="Proteomes" id="UP000582090"/>
    </source>
</evidence>
<evidence type="ECO:0000313" key="2">
    <source>
        <dbReference type="EMBL" id="MBB3965434.1"/>
    </source>
</evidence>
<organism evidence="2 3">
    <name type="scientific">Rhizobium metallidurans</name>
    <dbReference type="NCBI Taxonomy" id="1265931"/>
    <lineage>
        <taxon>Bacteria</taxon>
        <taxon>Pseudomonadati</taxon>
        <taxon>Pseudomonadota</taxon>
        <taxon>Alphaproteobacteria</taxon>
        <taxon>Hyphomicrobiales</taxon>
        <taxon>Rhizobiaceae</taxon>
        <taxon>Rhizobium/Agrobacterium group</taxon>
        <taxon>Rhizobium</taxon>
    </lineage>
</organism>
<reference evidence="2 3" key="1">
    <citation type="submission" date="2020-08" db="EMBL/GenBank/DDBJ databases">
        <title>Genomic Encyclopedia of Type Strains, Phase IV (KMG-IV): sequencing the most valuable type-strain genomes for metagenomic binning, comparative biology and taxonomic classification.</title>
        <authorList>
            <person name="Goeker M."/>
        </authorList>
    </citation>
    <scope>NUCLEOTIDE SEQUENCE [LARGE SCALE GENOMIC DNA]</scope>
    <source>
        <strain evidence="2 3">DSM 26575</strain>
    </source>
</reference>
<keyword evidence="3" id="KW-1185">Reference proteome</keyword>
<dbReference type="InterPro" id="IPR009325">
    <property type="entry name" value="DUF983"/>
</dbReference>
<protein>
    <submittedName>
        <fullName evidence="2">Uncharacterized protein (DUF983 family)</fullName>
    </submittedName>
</protein>
<dbReference type="AlphaFoldDB" id="A0A7W6CVX3"/>
<dbReference type="RefSeq" id="WP_183900999.1">
    <property type="nucleotide sequence ID" value="NZ_JACIDW010000010.1"/>
</dbReference>
<keyword evidence="1" id="KW-0472">Membrane</keyword>
<comment type="caution">
    <text evidence="2">The sequence shown here is derived from an EMBL/GenBank/DDBJ whole genome shotgun (WGS) entry which is preliminary data.</text>
</comment>
<name>A0A7W6CVX3_9HYPH</name>
<keyword evidence="1" id="KW-1133">Transmembrane helix</keyword>
<dbReference type="Pfam" id="PF06170">
    <property type="entry name" value="DUF983"/>
    <property type="match status" value="1"/>
</dbReference>
<feature type="transmembrane region" description="Helical" evidence="1">
    <location>
        <begin position="58"/>
        <end position="78"/>
    </location>
</feature>
<gene>
    <name evidence="2" type="ORF">GGQ67_003107</name>
</gene>
<accession>A0A7W6CVX3</accession>
<keyword evidence="1" id="KW-0812">Transmembrane</keyword>
<evidence type="ECO:0000256" key="1">
    <source>
        <dbReference type="SAM" id="Phobius"/>
    </source>
</evidence>
<proteinExistence type="predicted"/>